<comment type="caution">
    <text evidence="2">The sequence shown here is derived from an EMBL/GenBank/DDBJ whole genome shotgun (WGS) entry which is preliminary data.</text>
</comment>
<keyword evidence="3" id="KW-1185">Reference proteome</keyword>
<organism evidence="2 3">
    <name type="scientific">Nocardioides marmorisolisilvae</name>
    <dbReference type="NCBI Taxonomy" id="1542737"/>
    <lineage>
        <taxon>Bacteria</taxon>
        <taxon>Bacillati</taxon>
        <taxon>Actinomycetota</taxon>
        <taxon>Actinomycetes</taxon>
        <taxon>Propionibacteriales</taxon>
        <taxon>Nocardioidaceae</taxon>
        <taxon>Nocardioides</taxon>
    </lineage>
</organism>
<proteinExistence type="predicted"/>
<keyword evidence="1" id="KW-0472">Membrane</keyword>
<dbReference type="RefSeq" id="WP_123233263.1">
    <property type="nucleotide sequence ID" value="NZ_RJSG01000002.1"/>
</dbReference>
<dbReference type="EMBL" id="RJSG01000002">
    <property type="protein sequence ID" value="RNL78761.1"/>
    <property type="molecule type" value="Genomic_DNA"/>
</dbReference>
<dbReference type="AlphaFoldDB" id="A0A3N0DTC1"/>
<protein>
    <submittedName>
        <fullName evidence="2">DUF4386 family protein</fullName>
    </submittedName>
</protein>
<dbReference type="Pfam" id="PF14329">
    <property type="entry name" value="DUF4386"/>
    <property type="match status" value="1"/>
</dbReference>
<feature type="transmembrane region" description="Helical" evidence="1">
    <location>
        <begin position="165"/>
        <end position="181"/>
    </location>
</feature>
<feature type="transmembrane region" description="Helical" evidence="1">
    <location>
        <begin position="187"/>
        <end position="208"/>
    </location>
</feature>
<gene>
    <name evidence="2" type="ORF">EFL95_06720</name>
</gene>
<reference evidence="2 3" key="1">
    <citation type="submission" date="2018-11" db="EMBL/GenBank/DDBJ databases">
        <authorList>
            <person name="Li F."/>
        </authorList>
    </citation>
    <scope>NUCLEOTIDE SEQUENCE [LARGE SCALE GENOMIC DNA]</scope>
    <source>
        <strain evidence="2 3">KIS18-7</strain>
    </source>
</reference>
<name>A0A3N0DTC1_9ACTN</name>
<feature type="transmembrane region" description="Helical" evidence="1">
    <location>
        <begin position="62"/>
        <end position="86"/>
    </location>
</feature>
<evidence type="ECO:0000313" key="2">
    <source>
        <dbReference type="EMBL" id="RNL78761.1"/>
    </source>
</evidence>
<accession>A0A3N0DTC1</accession>
<keyword evidence="1" id="KW-1133">Transmembrane helix</keyword>
<evidence type="ECO:0000313" key="3">
    <source>
        <dbReference type="Proteomes" id="UP000277094"/>
    </source>
</evidence>
<feature type="transmembrane region" description="Helical" evidence="1">
    <location>
        <begin position="134"/>
        <end position="158"/>
    </location>
</feature>
<dbReference type="Proteomes" id="UP000277094">
    <property type="component" value="Unassembled WGS sequence"/>
</dbReference>
<dbReference type="InterPro" id="IPR025495">
    <property type="entry name" value="DUF4386"/>
</dbReference>
<feature type="transmembrane region" description="Helical" evidence="1">
    <location>
        <begin position="21"/>
        <end position="42"/>
    </location>
</feature>
<evidence type="ECO:0000256" key="1">
    <source>
        <dbReference type="SAM" id="Phobius"/>
    </source>
</evidence>
<sequence length="216" mass="22332">MTTQTLTRPTRTDASANLTMSALGLVGFPLLILTYFALYPAYGETKAAAVFSSISADTGRTQLADVFGLLGCVLAVPAALAFLRVLRPGSPRVAAAAACCTIVGWIAVATSMMTDPVAVELGDEKAFHAVYTNPVVLAVNVTASLHLIGAVLIGVALIRTRTIHRGLAIAMTAAPVVHLTSNLARQFWLDALTWMVTAAAGVAVLRVLSRASGGGA</sequence>
<keyword evidence="1" id="KW-0812">Transmembrane</keyword>
<feature type="transmembrane region" description="Helical" evidence="1">
    <location>
        <begin position="93"/>
        <end position="114"/>
    </location>
</feature>